<evidence type="ECO:0000259" key="3">
    <source>
        <dbReference type="Pfam" id="PF13518"/>
    </source>
</evidence>
<feature type="domain" description="Insertion element IS150 protein InsJ-like helix-turn-helix" evidence="3">
    <location>
        <begin position="13"/>
        <end position="65"/>
    </location>
</feature>
<dbReference type="Pfam" id="PF13518">
    <property type="entry name" value="HTH_28"/>
    <property type="match status" value="1"/>
</dbReference>
<dbReference type="Proteomes" id="UP000715441">
    <property type="component" value="Unassembled WGS sequence"/>
</dbReference>
<dbReference type="PANTHER" id="PTHR33795">
    <property type="entry name" value="INSERTION ELEMENT IS150 PROTEIN INSJ"/>
    <property type="match status" value="1"/>
</dbReference>
<gene>
    <name evidence="4" type="ORF">HFP15_36135</name>
</gene>
<dbReference type="PANTHER" id="PTHR33795:SF1">
    <property type="entry name" value="INSERTION ELEMENT IS150 PROTEIN INSJ"/>
    <property type="match status" value="1"/>
</dbReference>
<comment type="similarity">
    <text evidence="1">Belongs to the IS150/IS1296 orfA family.</text>
</comment>
<accession>A0ABX1JHM5</accession>
<reference evidence="4 5" key="1">
    <citation type="submission" date="2020-04" db="EMBL/GenBank/DDBJ databases">
        <title>Novel species.</title>
        <authorList>
            <person name="Teo W.F.A."/>
            <person name="Lipun K."/>
            <person name="Srisuk N."/>
            <person name="Duangmal K."/>
        </authorList>
    </citation>
    <scope>NUCLEOTIDE SEQUENCE [LARGE SCALE GENOMIC DNA]</scope>
    <source>
        <strain evidence="4 5">K13G38</strain>
    </source>
</reference>
<evidence type="ECO:0000313" key="5">
    <source>
        <dbReference type="Proteomes" id="UP000715441"/>
    </source>
</evidence>
<dbReference type="InterPro" id="IPR052057">
    <property type="entry name" value="IS150/IS1296_orfA-like"/>
</dbReference>
<dbReference type="InterPro" id="IPR055247">
    <property type="entry name" value="InsJ-like_HTH"/>
</dbReference>
<comment type="caution">
    <text evidence="4">The sequence shown here is derived from an EMBL/GenBank/DDBJ whole genome shotgun (WGS) entry which is preliminary data.</text>
</comment>
<name>A0ABX1JHM5_9PSEU</name>
<sequence>MSKPTKRSFSFEFKLDAVRRFLGGEAATELAAELGLSSPALLKTWARTYRRDGEDGLRPKPKGRPPRASDSTPGQVSELERLRRENARLQAEVAYLGKLRALREHGQR</sequence>
<dbReference type="RefSeq" id="WP_168521986.1">
    <property type="nucleotide sequence ID" value="NZ_JAAXLS010000053.1"/>
</dbReference>
<organism evidence="4 5">
    <name type="scientific">Amycolatopsis acididurans</name>
    <dbReference type="NCBI Taxonomy" id="2724524"/>
    <lineage>
        <taxon>Bacteria</taxon>
        <taxon>Bacillati</taxon>
        <taxon>Actinomycetota</taxon>
        <taxon>Actinomycetes</taxon>
        <taxon>Pseudonocardiales</taxon>
        <taxon>Pseudonocardiaceae</taxon>
        <taxon>Amycolatopsis</taxon>
    </lineage>
</organism>
<evidence type="ECO:0000256" key="1">
    <source>
        <dbReference type="ARBA" id="ARBA00038232"/>
    </source>
</evidence>
<proteinExistence type="inferred from homology"/>
<feature type="region of interest" description="Disordered" evidence="2">
    <location>
        <begin position="51"/>
        <end position="80"/>
    </location>
</feature>
<evidence type="ECO:0000313" key="4">
    <source>
        <dbReference type="EMBL" id="NKQ58295.1"/>
    </source>
</evidence>
<dbReference type="SUPFAM" id="SSF46689">
    <property type="entry name" value="Homeodomain-like"/>
    <property type="match status" value="1"/>
</dbReference>
<dbReference type="InterPro" id="IPR009057">
    <property type="entry name" value="Homeodomain-like_sf"/>
</dbReference>
<keyword evidence="5" id="KW-1185">Reference proteome</keyword>
<protein>
    <submittedName>
        <fullName evidence="4">Transposase</fullName>
    </submittedName>
</protein>
<evidence type="ECO:0000256" key="2">
    <source>
        <dbReference type="SAM" id="MobiDB-lite"/>
    </source>
</evidence>
<dbReference type="EMBL" id="JAAXLS010000053">
    <property type="protein sequence ID" value="NKQ58295.1"/>
    <property type="molecule type" value="Genomic_DNA"/>
</dbReference>
<dbReference type="Gene3D" id="1.10.10.60">
    <property type="entry name" value="Homeodomain-like"/>
    <property type="match status" value="1"/>
</dbReference>